<accession>A0A1F6WQ12</accession>
<dbReference type="SMART" id="SM00382">
    <property type="entry name" value="AAA"/>
    <property type="match status" value="1"/>
</dbReference>
<feature type="domain" description="AAA+ ATPase" evidence="4">
    <location>
        <begin position="216"/>
        <end position="394"/>
    </location>
</feature>
<dbReference type="PANTHER" id="PTHR32039:SF7">
    <property type="entry name" value="COMPETENCE PROTEIN COMM"/>
    <property type="match status" value="1"/>
</dbReference>
<dbReference type="InterPro" id="IPR000523">
    <property type="entry name" value="Mg_chelatse_chII-like_cat_dom"/>
</dbReference>
<dbReference type="InterPro" id="IPR014721">
    <property type="entry name" value="Ribsml_uS5_D2-typ_fold_subgr"/>
</dbReference>
<evidence type="ECO:0000256" key="3">
    <source>
        <dbReference type="ARBA" id="ARBA00022840"/>
    </source>
</evidence>
<comment type="similarity">
    <text evidence="1">Belongs to the Mg-chelatase subunits D/I family. ComM subfamily.</text>
</comment>
<evidence type="ECO:0000313" key="5">
    <source>
        <dbReference type="EMBL" id="OGI83950.1"/>
    </source>
</evidence>
<evidence type="ECO:0000313" key="6">
    <source>
        <dbReference type="Proteomes" id="UP000179448"/>
    </source>
</evidence>
<keyword evidence="3" id="KW-0067">ATP-binding</keyword>
<dbReference type="Gene3D" id="3.30.230.10">
    <property type="match status" value="1"/>
</dbReference>
<dbReference type="Pfam" id="PF01078">
    <property type="entry name" value="Mg_chelatase"/>
    <property type="match status" value="1"/>
</dbReference>
<dbReference type="Proteomes" id="UP000179448">
    <property type="component" value="Unassembled WGS sequence"/>
</dbReference>
<gene>
    <name evidence="5" type="ORF">A2997_00025</name>
</gene>
<dbReference type="Pfam" id="PF13335">
    <property type="entry name" value="Mg_chelatase_C"/>
    <property type="match status" value="1"/>
</dbReference>
<proteinExistence type="inferred from homology"/>
<dbReference type="Pfam" id="PF13541">
    <property type="entry name" value="ChlI"/>
    <property type="match status" value="1"/>
</dbReference>
<dbReference type="InterPro" id="IPR001208">
    <property type="entry name" value="MCM_dom"/>
</dbReference>
<protein>
    <recommendedName>
        <fullName evidence="4">AAA+ ATPase domain-containing protein</fullName>
    </recommendedName>
</protein>
<dbReference type="SUPFAM" id="SSF52540">
    <property type="entry name" value="P-loop containing nucleoside triphosphate hydrolases"/>
    <property type="match status" value="1"/>
</dbReference>
<dbReference type="STRING" id="1801766.A2997_00025"/>
<evidence type="ECO:0000256" key="2">
    <source>
        <dbReference type="ARBA" id="ARBA00022741"/>
    </source>
</evidence>
<evidence type="ECO:0000256" key="1">
    <source>
        <dbReference type="ARBA" id="ARBA00006354"/>
    </source>
</evidence>
<dbReference type="InterPro" id="IPR027417">
    <property type="entry name" value="P-loop_NTPase"/>
</dbReference>
<dbReference type="InterPro" id="IPR020568">
    <property type="entry name" value="Ribosomal_Su5_D2-typ_SF"/>
</dbReference>
<dbReference type="PANTHER" id="PTHR32039">
    <property type="entry name" value="MAGNESIUM-CHELATASE SUBUNIT CHLI"/>
    <property type="match status" value="1"/>
</dbReference>
<dbReference type="EMBL" id="MFUQ01000007">
    <property type="protein sequence ID" value="OGI83950.1"/>
    <property type="molecule type" value="Genomic_DNA"/>
</dbReference>
<organism evidence="5 6">
    <name type="scientific">Candidatus Nomurabacteria bacterium RIFCSPLOWO2_01_FULL_36_10b</name>
    <dbReference type="NCBI Taxonomy" id="1801766"/>
    <lineage>
        <taxon>Bacteria</taxon>
        <taxon>Candidatus Nomuraibacteriota</taxon>
    </lineage>
</organism>
<dbReference type="Gene3D" id="3.40.50.300">
    <property type="entry name" value="P-loop containing nucleotide triphosphate hydrolases"/>
    <property type="match status" value="1"/>
</dbReference>
<keyword evidence="2" id="KW-0547">Nucleotide-binding</keyword>
<evidence type="ECO:0000259" key="4">
    <source>
        <dbReference type="SMART" id="SM00382"/>
    </source>
</evidence>
<dbReference type="InterPro" id="IPR003593">
    <property type="entry name" value="AAA+_ATPase"/>
</dbReference>
<dbReference type="InterPro" id="IPR045006">
    <property type="entry name" value="CHLI-like"/>
</dbReference>
<dbReference type="SUPFAM" id="SSF54211">
    <property type="entry name" value="Ribosomal protein S5 domain 2-like"/>
    <property type="match status" value="1"/>
</dbReference>
<name>A0A1F6WQ12_9BACT</name>
<dbReference type="GO" id="GO:0005524">
    <property type="term" value="F:ATP binding"/>
    <property type="evidence" value="ECO:0007669"/>
    <property type="project" value="UniProtKB-KW"/>
</dbReference>
<sequence>MSHCARIYSAQPRYLDGKIITIEVDIARGMHRFDIVGLANKSVEESRSRVGSALRNSGFSSPKQSNHKTTVALAPAEIRKDGSFFDCAIALGYLLACEEIIFDSEKKLFLGELLLNGELSRIRGALPLAYTAKQFGFKELYVPHKNAREAAYVTGITVYGVHTLQELVLHLTGKKLIQPTIQTQITPTSSRQSSVDFSDIRGQDSAKRGLLIAAAGGHNSALFGPPGTGKTMLAQACSGILPSLNEKQILEVTSIHSIAGILEESLVTIPPFRSPHHTASYVSIIGGGSHPRPGEVTLAHHGILFLDEFPEFSSEVIESLRQPLESKIVHISRAHGSAKFPANFILIAAMNPCSCGYYGSPSRECTCTAYDIKRYQSRISGPIIDRIDMWLPVEHIDYDTLSATTVSENETSVRFMERVRNARRIQYARTSDNPRLNAQLSVREIDKINITDNVRALLNTSARTLSLSPRSYHRIIKLARTIADIEESKDILYDHVLEALQYRQKFS</sequence>
<dbReference type="InterPro" id="IPR025158">
    <property type="entry name" value="Mg_chelat-rel_C"/>
</dbReference>
<dbReference type="NCBIfam" id="TIGR00368">
    <property type="entry name" value="YifB family Mg chelatase-like AAA ATPase"/>
    <property type="match status" value="1"/>
</dbReference>
<dbReference type="PRINTS" id="PR01657">
    <property type="entry name" value="MCMFAMILY"/>
</dbReference>
<dbReference type="AlphaFoldDB" id="A0A1F6WQ12"/>
<dbReference type="InterPro" id="IPR004482">
    <property type="entry name" value="Mg_chelat-rel"/>
</dbReference>
<dbReference type="GO" id="GO:0003677">
    <property type="term" value="F:DNA binding"/>
    <property type="evidence" value="ECO:0007669"/>
    <property type="project" value="InterPro"/>
</dbReference>
<reference evidence="5 6" key="1">
    <citation type="journal article" date="2016" name="Nat. Commun.">
        <title>Thousands of microbial genomes shed light on interconnected biogeochemical processes in an aquifer system.</title>
        <authorList>
            <person name="Anantharaman K."/>
            <person name="Brown C.T."/>
            <person name="Hug L.A."/>
            <person name="Sharon I."/>
            <person name="Castelle C.J."/>
            <person name="Probst A.J."/>
            <person name="Thomas B.C."/>
            <person name="Singh A."/>
            <person name="Wilkins M.J."/>
            <person name="Karaoz U."/>
            <person name="Brodie E.L."/>
            <person name="Williams K.H."/>
            <person name="Hubbard S.S."/>
            <person name="Banfield J.F."/>
        </authorList>
    </citation>
    <scope>NUCLEOTIDE SEQUENCE [LARGE SCALE GENOMIC DNA]</scope>
</reference>
<comment type="caution">
    <text evidence="5">The sequence shown here is derived from an EMBL/GenBank/DDBJ whole genome shotgun (WGS) entry which is preliminary data.</text>
</comment>